<reference evidence="7" key="2">
    <citation type="submission" date="2015-05" db="EMBL/GenBank/DDBJ databases">
        <authorList>
            <person name="Wang D.B."/>
            <person name="Wang M."/>
        </authorList>
    </citation>
    <scope>NUCLEOTIDE SEQUENCE [LARGE SCALE GENOMIC DNA]</scope>
    <source>
        <strain evidence="7">T1-815</strain>
    </source>
</reference>
<dbReference type="PANTHER" id="PTHR34857">
    <property type="entry name" value="SLL0384 PROTEIN"/>
    <property type="match status" value="1"/>
</dbReference>
<evidence type="ECO:0000256" key="2">
    <source>
        <dbReference type="ARBA" id="ARBA00022475"/>
    </source>
</evidence>
<keyword evidence="12" id="KW-1185">Reference proteome</keyword>
<reference evidence="9" key="7">
    <citation type="submission" date="2021-10" db="EMBL/GenBank/DDBJ databases">
        <title>Collection of gut derived symbiotic bacterial strains cultured from healthy donors.</title>
        <authorList>
            <person name="Lin H."/>
            <person name="Littmann E."/>
            <person name="Kohout C."/>
            <person name="Pamer E.G."/>
        </authorList>
    </citation>
    <scope>NUCLEOTIDE SEQUENCE</scope>
    <source>
        <strain evidence="9">DFI.9.42</strain>
    </source>
</reference>
<dbReference type="InterPro" id="IPR003339">
    <property type="entry name" value="ABC/ECF_trnsptr_transmembrane"/>
</dbReference>
<dbReference type="Proteomes" id="UP001193756">
    <property type="component" value="Unassembled WGS sequence"/>
</dbReference>
<evidence type="ECO:0000313" key="7">
    <source>
        <dbReference type="EMBL" id="CRL33704.1"/>
    </source>
</evidence>
<feature type="transmembrane region" description="Helical" evidence="6">
    <location>
        <begin position="43"/>
        <end position="59"/>
    </location>
</feature>
<feature type="transmembrane region" description="Helical" evidence="6">
    <location>
        <begin position="221"/>
        <end position="239"/>
    </location>
</feature>
<keyword evidence="3 6" id="KW-0812">Transmembrane</keyword>
<dbReference type="Proteomes" id="UP000049472">
    <property type="component" value="Unassembled WGS sequence"/>
</dbReference>
<feature type="transmembrane region" description="Helical" evidence="6">
    <location>
        <begin position="66"/>
        <end position="84"/>
    </location>
</feature>
<evidence type="ECO:0000256" key="4">
    <source>
        <dbReference type="ARBA" id="ARBA00022989"/>
    </source>
</evidence>
<sequence>MKNEMMSSGKGKRKITLDPRTKLALLLMVATFVLGGAGGNELIWARILLAIIPAILLLFSGKVKAFFVFEMLFLAGCLLQYYLLGKLSGFFNFLVLATAGILSQFIPGLMMGYYTVTTTTVSEFVAAMERMHMPKQIVIPLSVMFRFFPTVGEEASSISDAMRMRGISFGGNHPGKMLEYRLIPLMTCSVKIGDELSAAALTRGLGADVKRTNICKIGFRFVDYIVLLGCIITLAYLLLVKIGGFL</sequence>
<dbReference type="EMBL" id="CYYW01000002">
    <property type="protein sequence ID" value="CUN49103.1"/>
    <property type="molecule type" value="Genomic_DNA"/>
</dbReference>
<dbReference type="GO" id="GO:0005886">
    <property type="term" value="C:plasma membrane"/>
    <property type="evidence" value="ECO:0007669"/>
    <property type="project" value="UniProtKB-ARBA"/>
</dbReference>
<organism evidence="7 12">
    <name type="scientific">Agathobacter rectalis</name>
    <dbReference type="NCBI Taxonomy" id="39491"/>
    <lineage>
        <taxon>Bacteria</taxon>
        <taxon>Bacillati</taxon>
        <taxon>Bacillota</taxon>
        <taxon>Clostridia</taxon>
        <taxon>Lachnospirales</taxon>
        <taxon>Lachnospiraceae</taxon>
        <taxon>Agathobacter</taxon>
    </lineage>
</organism>
<dbReference type="Proteomes" id="UP000095384">
    <property type="component" value="Unassembled WGS sequence"/>
</dbReference>
<reference evidence="11 14" key="3">
    <citation type="submission" date="2019-08" db="EMBL/GenBank/DDBJ databases">
        <authorList>
            <person name="Duncan S."/>
            <person name="Walker A."/>
        </authorList>
    </citation>
    <scope>NUCLEOTIDE SEQUENCE [LARGE SCALE GENOMIC DNA]</scope>
    <source>
        <strain evidence="11 14">T3WBe13</strain>
    </source>
</reference>
<name>A0A0M6WCJ4_9FIRM</name>
<dbReference type="EMBL" id="VSTF01000005">
    <property type="protein sequence ID" value="TYL60432.1"/>
    <property type="molecule type" value="Genomic_DNA"/>
</dbReference>
<proteinExistence type="predicted"/>
<reference evidence="10" key="5">
    <citation type="journal article" date="2020" name="Cell Host Microbe">
        <title>Functional and Genomic Variation between Human-Derived Isolates of Lachnospiraceae Reveals Inter- and Intra-Species Diversity.</title>
        <authorList>
            <person name="Sorbara M.T."/>
            <person name="Littmann E.R."/>
            <person name="Fontana E."/>
            <person name="Moody T.U."/>
            <person name="Kohout C.E."/>
            <person name="Gjonbalaj M."/>
            <person name="Eaton V."/>
            <person name="Seok R."/>
            <person name="Leiner I.M."/>
            <person name="Pamer E.G."/>
        </authorList>
    </citation>
    <scope>NUCLEOTIDE SEQUENCE</scope>
    <source>
        <strain evidence="10">MSK.16.45</strain>
    </source>
</reference>
<evidence type="ECO:0000313" key="9">
    <source>
        <dbReference type="EMBL" id="MCB6937163.1"/>
    </source>
</evidence>
<dbReference type="Proteomes" id="UP000324327">
    <property type="component" value="Unassembled WGS sequence"/>
</dbReference>
<evidence type="ECO:0000256" key="3">
    <source>
        <dbReference type="ARBA" id="ARBA00022692"/>
    </source>
</evidence>
<reference evidence="11 14" key="4">
    <citation type="submission" date="2019-09" db="EMBL/GenBank/DDBJ databases">
        <title>Strain-level analysis of Eubacterium rectale using genomes from metagenomes.</title>
        <authorList>
            <person name="Karcher N."/>
            <person name="Segata N."/>
        </authorList>
    </citation>
    <scope>NUCLEOTIDE SEQUENCE [LARGE SCALE GENOMIC DNA]</scope>
    <source>
        <strain evidence="11 14">T3WBe13</strain>
    </source>
</reference>
<keyword evidence="4 6" id="KW-1133">Transmembrane helix</keyword>
<evidence type="ECO:0000313" key="13">
    <source>
        <dbReference type="Proteomes" id="UP000095384"/>
    </source>
</evidence>
<dbReference type="AlphaFoldDB" id="A0A0M6WCJ4"/>
<comment type="subcellular location">
    <subcellularLocation>
        <location evidence="1">Membrane</location>
        <topology evidence="1">Multi-pass membrane protein</topology>
    </subcellularLocation>
</comment>
<keyword evidence="5 6" id="KW-0472">Membrane</keyword>
<evidence type="ECO:0000313" key="10">
    <source>
        <dbReference type="EMBL" id="NSC75895.1"/>
    </source>
</evidence>
<dbReference type="CDD" id="cd16914">
    <property type="entry name" value="EcfT"/>
    <property type="match status" value="1"/>
</dbReference>
<dbReference type="RefSeq" id="WP_015515664.1">
    <property type="nucleotide sequence ID" value="NZ_AP031452.1"/>
</dbReference>
<keyword evidence="2" id="KW-1003">Cell membrane</keyword>
<evidence type="ECO:0000313" key="8">
    <source>
        <dbReference type="EMBL" id="CUN49103.1"/>
    </source>
</evidence>
<accession>A0A0M6WCJ4</accession>
<dbReference type="EMBL" id="CVRQ01000009">
    <property type="protein sequence ID" value="CRL33704.1"/>
    <property type="molecule type" value="Genomic_DNA"/>
</dbReference>
<evidence type="ECO:0000313" key="12">
    <source>
        <dbReference type="Proteomes" id="UP000049472"/>
    </source>
</evidence>
<evidence type="ECO:0000256" key="1">
    <source>
        <dbReference type="ARBA" id="ARBA00004141"/>
    </source>
</evidence>
<evidence type="ECO:0000313" key="11">
    <source>
        <dbReference type="EMBL" id="TYL60432.1"/>
    </source>
</evidence>
<dbReference type="PANTHER" id="PTHR34857:SF2">
    <property type="entry name" value="SLL0384 PROTEIN"/>
    <property type="match status" value="1"/>
</dbReference>
<reference evidence="10" key="6">
    <citation type="submission" date="2020-02" db="EMBL/GenBank/DDBJ databases">
        <authorList>
            <person name="Littmann E."/>
            <person name="Sorbara M."/>
        </authorList>
    </citation>
    <scope>NUCLEOTIDE SEQUENCE</scope>
    <source>
        <strain evidence="10">MSK.16.45</strain>
    </source>
</reference>
<dbReference type="InterPro" id="IPR051611">
    <property type="entry name" value="ECF_transporter_component"/>
</dbReference>
<evidence type="ECO:0000313" key="14">
    <source>
        <dbReference type="Proteomes" id="UP000324327"/>
    </source>
</evidence>
<dbReference type="Pfam" id="PF02361">
    <property type="entry name" value="CbiQ"/>
    <property type="match status" value="1"/>
</dbReference>
<feature type="transmembrane region" description="Helical" evidence="6">
    <location>
        <begin position="90"/>
        <end position="114"/>
    </location>
</feature>
<feature type="transmembrane region" description="Helical" evidence="6">
    <location>
        <begin position="21"/>
        <end position="37"/>
    </location>
</feature>
<dbReference type="EMBL" id="JAJCJK010000002">
    <property type="protein sequence ID" value="MCB6937163.1"/>
    <property type="molecule type" value="Genomic_DNA"/>
</dbReference>
<dbReference type="EMBL" id="JAAIMP010000001">
    <property type="protein sequence ID" value="NSC75895.1"/>
    <property type="molecule type" value="Genomic_DNA"/>
</dbReference>
<reference evidence="12" key="1">
    <citation type="submission" date="2015-05" db="EMBL/GenBank/DDBJ databases">
        <authorList>
            <consortium name="Pathogen Informatics"/>
        </authorList>
    </citation>
    <scope>NUCLEOTIDE SEQUENCE [LARGE SCALE GENOMIC DNA]</scope>
    <source>
        <strain evidence="8 13">2789STDY5608860</strain>
        <strain evidence="12">T1-815</strain>
    </source>
</reference>
<gene>
    <name evidence="8" type="primary">ecfT_1</name>
    <name evidence="8" type="ORF">ERS852417_00409</name>
    <name evidence="11" type="ORF">FYL31_06720</name>
    <name evidence="10" type="ORF">G4312_01025</name>
    <name evidence="9" type="ORF">LIZ56_01875</name>
    <name evidence="7" type="ORF">T1815_06411</name>
</gene>
<dbReference type="Proteomes" id="UP001197684">
    <property type="component" value="Unassembled WGS sequence"/>
</dbReference>
<protein>
    <submittedName>
        <fullName evidence="7">ABC-type cobalt transport system, permease component CbiQ and related transporters</fullName>
    </submittedName>
    <submittedName>
        <fullName evidence="8">Energy-coupling factor transporter transmembrane protein EcfT</fullName>
    </submittedName>
</protein>
<evidence type="ECO:0000256" key="6">
    <source>
        <dbReference type="SAM" id="Phobius"/>
    </source>
</evidence>
<evidence type="ECO:0000256" key="5">
    <source>
        <dbReference type="ARBA" id="ARBA00023136"/>
    </source>
</evidence>